<accession>A0A814HHF6</accession>
<evidence type="ECO:0000313" key="1">
    <source>
        <dbReference type="EMBL" id="CAF1009063.1"/>
    </source>
</evidence>
<dbReference type="Proteomes" id="UP000663870">
    <property type="component" value="Unassembled WGS sequence"/>
</dbReference>
<dbReference type="EMBL" id="CAJNOL010000631">
    <property type="protein sequence ID" value="CAF1145181.1"/>
    <property type="molecule type" value="Genomic_DNA"/>
</dbReference>
<dbReference type="EMBL" id="CAJNOH010000348">
    <property type="protein sequence ID" value="CAF1009063.1"/>
    <property type="molecule type" value="Genomic_DNA"/>
</dbReference>
<comment type="caution">
    <text evidence="1">The sequence shown here is derived from an EMBL/GenBank/DDBJ whole genome shotgun (WGS) entry which is preliminary data.</text>
</comment>
<sequence>MTTSIDPSVDELLLLQENQYPIPNFVFANLKPIGAERKIGQPSNTSTQMKSSLLSLQRMNMDFTSRNIEENNNSFEIPTFNSSIKSSTMSIYDNFRFSSIDEPIIHKTNNDLELLTYHPFYNHSSTNNSSTTHLLGNYNYPQQISSSSSSSSSIVQQKLNQSISTQIQTKKTIPSFRIPQTYPTNQFFIPNSCQPYSRNSLINVYQQSRPVFSTPFQCTRERFQVNSIGRPILRTNNYTRLSQAPNFKIRR</sequence>
<gene>
    <name evidence="2" type="ORF">JXQ802_LOCUS21430</name>
    <name evidence="1" type="ORF">PYM288_LOCUS15011</name>
</gene>
<dbReference type="AlphaFoldDB" id="A0A814HHF6"/>
<proteinExistence type="predicted"/>
<protein>
    <submittedName>
        <fullName evidence="1">Uncharacterized protein</fullName>
    </submittedName>
</protein>
<evidence type="ECO:0000313" key="3">
    <source>
        <dbReference type="Proteomes" id="UP000663854"/>
    </source>
</evidence>
<organism evidence="1 3">
    <name type="scientific">Rotaria sordida</name>
    <dbReference type="NCBI Taxonomy" id="392033"/>
    <lineage>
        <taxon>Eukaryota</taxon>
        <taxon>Metazoa</taxon>
        <taxon>Spiralia</taxon>
        <taxon>Gnathifera</taxon>
        <taxon>Rotifera</taxon>
        <taxon>Eurotatoria</taxon>
        <taxon>Bdelloidea</taxon>
        <taxon>Philodinida</taxon>
        <taxon>Philodinidae</taxon>
        <taxon>Rotaria</taxon>
    </lineage>
</organism>
<evidence type="ECO:0000313" key="4">
    <source>
        <dbReference type="Proteomes" id="UP000663870"/>
    </source>
</evidence>
<dbReference type="Proteomes" id="UP000663854">
    <property type="component" value="Unassembled WGS sequence"/>
</dbReference>
<reference evidence="1" key="1">
    <citation type="submission" date="2021-02" db="EMBL/GenBank/DDBJ databases">
        <authorList>
            <person name="Nowell W R."/>
        </authorList>
    </citation>
    <scope>NUCLEOTIDE SEQUENCE</scope>
</reference>
<evidence type="ECO:0000313" key="2">
    <source>
        <dbReference type="EMBL" id="CAF1145181.1"/>
    </source>
</evidence>
<name>A0A814HHF6_9BILA</name>
<keyword evidence="4" id="KW-1185">Reference proteome</keyword>